<dbReference type="EMBL" id="WEKT01000044">
    <property type="protein sequence ID" value="MZI95091.1"/>
    <property type="molecule type" value="Genomic_DNA"/>
</dbReference>
<dbReference type="AlphaFoldDB" id="A0A7X4RVK5"/>
<proteinExistence type="predicted"/>
<dbReference type="Proteomes" id="UP000462621">
    <property type="component" value="Unassembled WGS sequence"/>
</dbReference>
<organism evidence="1 2">
    <name type="scientific">Vibrio eleionomae</name>
    <dbReference type="NCBI Taxonomy" id="2653505"/>
    <lineage>
        <taxon>Bacteria</taxon>
        <taxon>Pseudomonadati</taxon>
        <taxon>Pseudomonadota</taxon>
        <taxon>Gammaproteobacteria</taxon>
        <taxon>Vibrionales</taxon>
        <taxon>Vibrionaceae</taxon>
        <taxon>Vibrio</taxon>
    </lineage>
</organism>
<evidence type="ECO:0000313" key="2">
    <source>
        <dbReference type="Proteomes" id="UP000462621"/>
    </source>
</evidence>
<comment type="caution">
    <text evidence="1">The sequence shown here is derived from an EMBL/GenBank/DDBJ whole genome shotgun (WGS) entry which is preliminary data.</text>
</comment>
<keyword evidence="2" id="KW-1185">Reference proteome</keyword>
<reference evidence="1 2" key="1">
    <citation type="submission" date="2019-10" db="EMBL/GenBank/DDBJ databases">
        <title>Vibrio sp. nov. isolated from a shrimp pond.</title>
        <authorList>
            <person name="Gomez-Gil B."/>
            <person name="Enciso-Ibarra J."/>
            <person name="Enciso-Ibarra K."/>
            <person name="Bolan-Mejia C."/>
        </authorList>
    </citation>
    <scope>NUCLEOTIDE SEQUENCE [LARGE SCALE GENOMIC DNA]</scope>
    <source>
        <strain evidence="1 2">CAIM 722</strain>
    </source>
</reference>
<protein>
    <submittedName>
        <fullName evidence="1">HrpW-specific chaperone</fullName>
    </submittedName>
</protein>
<sequence length="107" mass="11904">MTQLLSNPTSPKTWLELVEQGDGYLTPEQRQAFEKAINMVVERLAITLGKGNQTQEAPDNFDFARYIEGLEARFIADAEGENELEQDAALTAARVVTHIAEIIQKNA</sequence>
<dbReference type="RefSeq" id="WP_161157566.1">
    <property type="nucleotide sequence ID" value="NZ_WEKT01000044.1"/>
</dbReference>
<name>A0A7X4RVK5_9VIBR</name>
<gene>
    <name evidence="1" type="ORF">F9817_18090</name>
</gene>
<accession>A0A7X4RVK5</accession>
<evidence type="ECO:0000313" key="1">
    <source>
        <dbReference type="EMBL" id="MZI95091.1"/>
    </source>
</evidence>